<evidence type="ECO:0000256" key="7">
    <source>
        <dbReference type="ARBA" id="ARBA00023012"/>
    </source>
</evidence>
<dbReference type="PROSITE" id="PS50885">
    <property type="entry name" value="HAMP"/>
    <property type="match status" value="1"/>
</dbReference>
<dbReference type="Gene3D" id="6.10.340.10">
    <property type="match status" value="1"/>
</dbReference>
<dbReference type="GO" id="GO:0000155">
    <property type="term" value="F:phosphorelay sensor kinase activity"/>
    <property type="evidence" value="ECO:0007669"/>
    <property type="project" value="InterPro"/>
</dbReference>
<reference evidence="11 12" key="1">
    <citation type="submission" date="2019-10" db="EMBL/GenBank/DDBJ databases">
        <title>Draft Genome Sequence of the Caffeine Degrading Methylotroph Methylorubrum populi PINKEL.</title>
        <authorList>
            <person name="Dawson S.C."/>
            <person name="Zhang X."/>
            <person name="Wright M.E."/>
            <person name="Sharma G."/>
            <person name="Langner J.T."/>
            <person name="Ditty J.L."/>
            <person name="Subuyuj G.A."/>
        </authorList>
    </citation>
    <scope>NUCLEOTIDE SEQUENCE [LARGE SCALE GENOMIC DNA]</scope>
    <source>
        <strain evidence="11 12">Pinkel</strain>
    </source>
</reference>
<dbReference type="Proteomes" id="UP000469949">
    <property type="component" value="Unassembled WGS sequence"/>
</dbReference>
<dbReference type="GO" id="GO:0016020">
    <property type="term" value="C:membrane"/>
    <property type="evidence" value="ECO:0007669"/>
    <property type="project" value="UniProtKB-SubCell"/>
</dbReference>
<keyword evidence="6 11" id="KW-0418">Kinase</keyword>
<evidence type="ECO:0000313" key="11">
    <source>
        <dbReference type="EMBL" id="KAB7786413.1"/>
    </source>
</evidence>
<dbReference type="GO" id="GO:0046983">
    <property type="term" value="F:protein dimerization activity"/>
    <property type="evidence" value="ECO:0007669"/>
    <property type="project" value="InterPro"/>
</dbReference>
<evidence type="ECO:0000256" key="4">
    <source>
        <dbReference type="ARBA" id="ARBA00022553"/>
    </source>
</evidence>
<evidence type="ECO:0000256" key="8">
    <source>
        <dbReference type="SAM" id="Phobius"/>
    </source>
</evidence>
<dbReference type="CDD" id="cd06225">
    <property type="entry name" value="HAMP"/>
    <property type="match status" value="1"/>
</dbReference>
<dbReference type="AlphaFoldDB" id="A0A833N1Q7"/>
<keyword evidence="7" id="KW-0902">Two-component regulatory system</keyword>
<keyword evidence="4" id="KW-0597">Phosphoprotein</keyword>
<dbReference type="InterPro" id="IPR003660">
    <property type="entry name" value="HAMP_dom"/>
</dbReference>
<dbReference type="Gene3D" id="1.20.5.1930">
    <property type="match status" value="1"/>
</dbReference>
<dbReference type="InterPro" id="IPR011712">
    <property type="entry name" value="Sig_transdc_His_kin_sub3_dim/P"/>
</dbReference>
<gene>
    <name evidence="11" type="ORF">F8B43_1814</name>
</gene>
<dbReference type="SMART" id="SM00304">
    <property type="entry name" value="HAMP"/>
    <property type="match status" value="1"/>
</dbReference>
<dbReference type="InterPro" id="IPR050482">
    <property type="entry name" value="Sensor_HK_TwoCompSys"/>
</dbReference>
<comment type="catalytic activity">
    <reaction evidence="1">
        <text>ATP + protein L-histidine = ADP + protein N-phospho-L-histidine.</text>
        <dbReference type="EC" id="2.7.13.3"/>
    </reaction>
</comment>
<dbReference type="SUPFAM" id="SSF55874">
    <property type="entry name" value="ATPase domain of HSP90 chaperone/DNA topoisomerase II/histidine kinase"/>
    <property type="match status" value="1"/>
</dbReference>
<evidence type="ECO:0000259" key="10">
    <source>
        <dbReference type="PROSITE" id="PS50885"/>
    </source>
</evidence>
<proteinExistence type="predicted"/>
<name>A0A833N1Q7_9HYPH</name>
<evidence type="ECO:0000256" key="3">
    <source>
        <dbReference type="ARBA" id="ARBA00012438"/>
    </source>
</evidence>
<dbReference type="Pfam" id="PF00672">
    <property type="entry name" value="HAMP"/>
    <property type="match status" value="1"/>
</dbReference>
<evidence type="ECO:0000256" key="1">
    <source>
        <dbReference type="ARBA" id="ARBA00000085"/>
    </source>
</evidence>
<evidence type="ECO:0000313" key="12">
    <source>
        <dbReference type="Proteomes" id="UP000469949"/>
    </source>
</evidence>
<evidence type="ECO:0000256" key="6">
    <source>
        <dbReference type="ARBA" id="ARBA00022777"/>
    </source>
</evidence>
<accession>A0A833N1Q7</accession>
<organism evidence="11 12">
    <name type="scientific">Methylorubrum populi</name>
    <dbReference type="NCBI Taxonomy" id="223967"/>
    <lineage>
        <taxon>Bacteria</taxon>
        <taxon>Pseudomonadati</taxon>
        <taxon>Pseudomonadota</taxon>
        <taxon>Alphaproteobacteria</taxon>
        <taxon>Hyphomicrobiales</taxon>
        <taxon>Methylobacteriaceae</taxon>
        <taxon>Methylorubrum</taxon>
    </lineage>
</organism>
<protein>
    <recommendedName>
        <fullName evidence="3">histidine kinase</fullName>
        <ecNumber evidence="3">2.7.13.3</ecNumber>
    </recommendedName>
</protein>
<dbReference type="PANTHER" id="PTHR24421">
    <property type="entry name" value="NITRATE/NITRITE SENSOR PROTEIN NARX-RELATED"/>
    <property type="match status" value="1"/>
</dbReference>
<dbReference type="EC" id="2.7.13.3" evidence="3"/>
<comment type="subcellular location">
    <subcellularLocation>
        <location evidence="2">Membrane</location>
    </subcellularLocation>
</comment>
<dbReference type="CDD" id="cd16917">
    <property type="entry name" value="HATPase_UhpB-NarQ-NarX-like"/>
    <property type="match status" value="1"/>
</dbReference>
<dbReference type="EMBL" id="WEKV01000008">
    <property type="protein sequence ID" value="KAB7786413.1"/>
    <property type="molecule type" value="Genomic_DNA"/>
</dbReference>
<evidence type="ECO:0000259" key="9">
    <source>
        <dbReference type="PROSITE" id="PS50109"/>
    </source>
</evidence>
<dbReference type="RefSeq" id="WP_152276705.1">
    <property type="nucleotide sequence ID" value="NZ_WEKV01000008.1"/>
</dbReference>
<keyword evidence="8" id="KW-0812">Transmembrane</keyword>
<dbReference type="Pfam" id="PF02518">
    <property type="entry name" value="HATPase_c"/>
    <property type="match status" value="1"/>
</dbReference>
<sequence length="481" mass="52073">MSLLVGLVLRVMAVIALCVAGATAWMVLEVHRGIHDEAVGSADRVVREAQELAWRELTWRGSAGRYAKYAFPDWRSSHTLRFISPGNCVALTWEGEATQTQCSGLETAGGPAPAWFVALHRHLLGHGEPVRRSIILNRREAGTVVATPDPGAMVRQVWRQVRVLVGTAFAMAVCIGLLATLVIGLTLRPAALITRVLARLEHGDLAARLPRLRPGEFDRIAGAVNALGHGLERSTAERKALTQRLFQVQEEERRALARELHDEFGQCLTATGALAAAIEAGAGDRPDLHEDAQAISRITRQMMQTLREALAHLRPPDLEEFGLQRALQRLVATWQRRETPAFRLAVDGDFSGVPGPVALSVYRVVQECLTNAVRHGQPTEVDVQLGVSADEVFVVVRDDGGGVPADTDGADGHGLLGMRERVEALGGRLRIGSARNGLRIEAVIPVAKHVLDGSVPMPALPAHRASVDRDETSLILERVAA</sequence>
<feature type="domain" description="HAMP" evidence="10">
    <location>
        <begin position="184"/>
        <end position="236"/>
    </location>
</feature>
<keyword evidence="8" id="KW-0472">Membrane</keyword>
<dbReference type="SMART" id="SM00387">
    <property type="entry name" value="HATPase_c"/>
    <property type="match status" value="1"/>
</dbReference>
<dbReference type="PANTHER" id="PTHR24421:SF58">
    <property type="entry name" value="SIGNAL TRANSDUCTION HISTIDINE-PROTEIN KINASE_PHOSPHATASE UHPB"/>
    <property type="match status" value="1"/>
</dbReference>
<evidence type="ECO:0000256" key="2">
    <source>
        <dbReference type="ARBA" id="ARBA00004370"/>
    </source>
</evidence>
<comment type="caution">
    <text evidence="11">The sequence shown here is derived from an EMBL/GenBank/DDBJ whole genome shotgun (WGS) entry which is preliminary data.</text>
</comment>
<dbReference type="InterPro" id="IPR005467">
    <property type="entry name" value="His_kinase_dom"/>
</dbReference>
<keyword evidence="8" id="KW-1133">Transmembrane helix</keyword>
<keyword evidence="5" id="KW-0808">Transferase</keyword>
<dbReference type="InterPro" id="IPR003594">
    <property type="entry name" value="HATPase_dom"/>
</dbReference>
<dbReference type="PROSITE" id="PS50109">
    <property type="entry name" value="HIS_KIN"/>
    <property type="match status" value="1"/>
</dbReference>
<feature type="domain" description="Histidine kinase" evidence="9">
    <location>
        <begin position="361"/>
        <end position="448"/>
    </location>
</feature>
<dbReference type="Pfam" id="PF07730">
    <property type="entry name" value="HisKA_3"/>
    <property type="match status" value="1"/>
</dbReference>
<feature type="transmembrane region" description="Helical" evidence="8">
    <location>
        <begin position="6"/>
        <end position="28"/>
    </location>
</feature>
<evidence type="ECO:0000256" key="5">
    <source>
        <dbReference type="ARBA" id="ARBA00022679"/>
    </source>
</evidence>
<feature type="transmembrane region" description="Helical" evidence="8">
    <location>
        <begin position="163"/>
        <end position="187"/>
    </location>
</feature>
<dbReference type="Gene3D" id="3.30.565.10">
    <property type="entry name" value="Histidine kinase-like ATPase, C-terminal domain"/>
    <property type="match status" value="1"/>
</dbReference>
<dbReference type="InterPro" id="IPR036890">
    <property type="entry name" value="HATPase_C_sf"/>
</dbReference>